<dbReference type="GO" id="GO:0016757">
    <property type="term" value="F:glycosyltransferase activity"/>
    <property type="evidence" value="ECO:0007669"/>
    <property type="project" value="InterPro"/>
</dbReference>
<name>A0A919ATF2_9PROT</name>
<reference evidence="2" key="2">
    <citation type="submission" date="2020-09" db="EMBL/GenBank/DDBJ databases">
        <authorList>
            <person name="Sun Q."/>
            <person name="Kim S."/>
        </authorList>
    </citation>
    <scope>NUCLEOTIDE SEQUENCE</scope>
    <source>
        <strain evidence="2">KCTC 42590</strain>
    </source>
</reference>
<dbReference type="Pfam" id="PF00534">
    <property type="entry name" value="Glycos_transf_1"/>
    <property type="match status" value="1"/>
</dbReference>
<dbReference type="EMBL" id="BNCI01000002">
    <property type="protein sequence ID" value="GHF25411.1"/>
    <property type="molecule type" value="Genomic_DNA"/>
</dbReference>
<dbReference type="SUPFAM" id="SSF53756">
    <property type="entry name" value="UDP-Glycosyltransferase/glycogen phosphorylase"/>
    <property type="match status" value="1"/>
</dbReference>
<feature type="domain" description="Glycosyl transferase family 1" evidence="1">
    <location>
        <begin position="214"/>
        <end position="358"/>
    </location>
</feature>
<evidence type="ECO:0000259" key="1">
    <source>
        <dbReference type="Pfam" id="PF00534"/>
    </source>
</evidence>
<keyword evidence="3" id="KW-1185">Reference proteome</keyword>
<organism evidence="2 3">
    <name type="scientific">Kordiimonas sediminis</name>
    <dbReference type="NCBI Taxonomy" id="1735581"/>
    <lineage>
        <taxon>Bacteria</taxon>
        <taxon>Pseudomonadati</taxon>
        <taxon>Pseudomonadota</taxon>
        <taxon>Alphaproteobacteria</taxon>
        <taxon>Kordiimonadales</taxon>
        <taxon>Kordiimonadaceae</taxon>
        <taxon>Kordiimonas</taxon>
    </lineage>
</organism>
<dbReference type="Gene3D" id="3.40.50.2000">
    <property type="entry name" value="Glycogen Phosphorylase B"/>
    <property type="match status" value="2"/>
</dbReference>
<reference evidence="2" key="1">
    <citation type="journal article" date="2014" name="Int. J. Syst. Evol. Microbiol.">
        <title>Complete genome sequence of Corynebacterium casei LMG S-19264T (=DSM 44701T), isolated from a smear-ripened cheese.</title>
        <authorList>
            <consortium name="US DOE Joint Genome Institute (JGI-PGF)"/>
            <person name="Walter F."/>
            <person name="Albersmeier A."/>
            <person name="Kalinowski J."/>
            <person name="Ruckert C."/>
        </authorList>
    </citation>
    <scope>NUCLEOTIDE SEQUENCE</scope>
    <source>
        <strain evidence="2">KCTC 42590</strain>
    </source>
</reference>
<sequence>MTLKVILIAANLDPEDVGEALLAFHWASQIEKWADVTLLTQHRRGQSDLQKFLPNTKVISWPAWQLPAKYERLDAGLKPGYVKFWLKVRRWLKEAVKLGEEIDIIHQLTPFGLRYPPASIKTNIPYICGPKGGSLPTPKGFAAECGSDSFASKFRVLDNLLFNISPIHRMTFQNLDVLLGIDSGVKDRLGTIKLRNFEVMLEHGVEEADIVARKVEHSKELTLIHVGRGVRTKGLRDLVRAMSLLKDRPWIKLISIGFGPEVDICQSLAKSLSVEQNIAFLGRVAHKVVLDTYSYADVFTFPSFREPSGGVLFEALSKGLPVITCNLGGPGEIVNDDCGIRLNAENPDQLAEDLAVAIISLDEDRDRLMGLSTGAIQRMNDIGLWSKKMAWLKNLYEDRHDKASRTIYS</sequence>
<dbReference type="Proteomes" id="UP000630923">
    <property type="component" value="Unassembled WGS sequence"/>
</dbReference>
<dbReference type="PANTHER" id="PTHR45947">
    <property type="entry name" value="SULFOQUINOVOSYL TRANSFERASE SQD2"/>
    <property type="match status" value="1"/>
</dbReference>
<comment type="caution">
    <text evidence="2">The sequence shown here is derived from an EMBL/GenBank/DDBJ whole genome shotgun (WGS) entry which is preliminary data.</text>
</comment>
<proteinExistence type="predicted"/>
<dbReference type="AlphaFoldDB" id="A0A919ATF2"/>
<dbReference type="InterPro" id="IPR050194">
    <property type="entry name" value="Glycosyltransferase_grp1"/>
</dbReference>
<dbReference type="PANTHER" id="PTHR45947:SF3">
    <property type="entry name" value="SULFOQUINOVOSYL TRANSFERASE SQD2"/>
    <property type="match status" value="1"/>
</dbReference>
<gene>
    <name evidence="2" type="ORF">GCM10017044_20260</name>
</gene>
<protein>
    <recommendedName>
        <fullName evidence="1">Glycosyl transferase family 1 domain-containing protein</fullName>
    </recommendedName>
</protein>
<evidence type="ECO:0000313" key="3">
    <source>
        <dbReference type="Proteomes" id="UP000630923"/>
    </source>
</evidence>
<dbReference type="InterPro" id="IPR001296">
    <property type="entry name" value="Glyco_trans_1"/>
</dbReference>
<dbReference type="CDD" id="cd03801">
    <property type="entry name" value="GT4_PimA-like"/>
    <property type="match status" value="1"/>
</dbReference>
<accession>A0A919ATF2</accession>
<dbReference type="RefSeq" id="WP_191252579.1">
    <property type="nucleotide sequence ID" value="NZ_BNCI01000002.1"/>
</dbReference>
<evidence type="ECO:0000313" key="2">
    <source>
        <dbReference type="EMBL" id="GHF25411.1"/>
    </source>
</evidence>